<reference evidence="2" key="2">
    <citation type="submission" date="2020-11" db="EMBL/GenBank/DDBJ databases">
        <authorList>
            <person name="McCartney M.A."/>
            <person name="Auch B."/>
            <person name="Kono T."/>
            <person name="Mallez S."/>
            <person name="Becker A."/>
            <person name="Gohl D.M."/>
            <person name="Silverstein K.A.T."/>
            <person name="Koren S."/>
            <person name="Bechman K.B."/>
            <person name="Herman A."/>
            <person name="Abrahante J.E."/>
            <person name="Garbe J."/>
        </authorList>
    </citation>
    <scope>NUCLEOTIDE SEQUENCE</scope>
    <source>
        <strain evidence="2">Duluth1</strain>
        <tissue evidence="2">Whole animal</tissue>
    </source>
</reference>
<protein>
    <submittedName>
        <fullName evidence="2">Uncharacterized protein</fullName>
    </submittedName>
</protein>
<accession>A0A9D4KZ29</accession>
<dbReference type="Proteomes" id="UP000828390">
    <property type="component" value="Unassembled WGS sequence"/>
</dbReference>
<dbReference type="AlphaFoldDB" id="A0A9D4KZ29"/>
<evidence type="ECO:0000256" key="1">
    <source>
        <dbReference type="SAM" id="MobiDB-lite"/>
    </source>
</evidence>
<evidence type="ECO:0000313" key="3">
    <source>
        <dbReference type="Proteomes" id="UP000828390"/>
    </source>
</evidence>
<proteinExistence type="predicted"/>
<name>A0A9D4KZ29_DREPO</name>
<feature type="region of interest" description="Disordered" evidence="1">
    <location>
        <begin position="69"/>
        <end position="102"/>
    </location>
</feature>
<sequence>MVNVVVLSLEWSILGSSHLNGHCWDPLLGTVNAGALSPTFTALIWTVQGGNPNIDCSKERTPILKVPSRRPKHGLLKGGNSNIDRSKERTPALNVQRRGPQH</sequence>
<evidence type="ECO:0000313" key="2">
    <source>
        <dbReference type="EMBL" id="KAH3847767.1"/>
    </source>
</evidence>
<reference evidence="2" key="1">
    <citation type="journal article" date="2019" name="bioRxiv">
        <title>The Genome of the Zebra Mussel, Dreissena polymorpha: A Resource for Invasive Species Research.</title>
        <authorList>
            <person name="McCartney M.A."/>
            <person name="Auch B."/>
            <person name="Kono T."/>
            <person name="Mallez S."/>
            <person name="Zhang Y."/>
            <person name="Obille A."/>
            <person name="Becker A."/>
            <person name="Abrahante J.E."/>
            <person name="Garbe J."/>
            <person name="Badalamenti J.P."/>
            <person name="Herman A."/>
            <person name="Mangelson H."/>
            <person name="Liachko I."/>
            <person name="Sullivan S."/>
            <person name="Sone E.D."/>
            <person name="Koren S."/>
            <person name="Silverstein K.A.T."/>
            <person name="Beckman K.B."/>
            <person name="Gohl D.M."/>
        </authorList>
    </citation>
    <scope>NUCLEOTIDE SEQUENCE</scope>
    <source>
        <strain evidence="2">Duluth1</strain>
        <tissue evidence="2">Whole animal</tissue>
    </source>
</reference>
<comment type="caution">
    <text evidence="2">The sequence shown here is derived from an EMBL/GenBank/DDBJ whole genome shotgun (WGS) entry which is preliminary data.</text>
</comment>
<gene>
    <name evidence="2" type="ORF">DPMN_090098</name>
</gene>
<keyword evidence="3" id="KW-1185">Reference proteome</keyword>
<organism evidence="2 3">
    <name type="scientific">Dreissena polymorpha</name>
    <name type="common">Zebra mussel</name>
    <name type="synonym">Mytilus polymorpha</name>
    <dbReference type="NCBI Taxonomy" id="45954"/>
    <lineage>
        <taxon>Eukaryota</taxon>
        <taxon>Metazoa</taxon>
        <taxon>Spiralia</taxon>
        <taxon>Lophotrochozoa</taxon>
        <taxon>Mollusca</taxon>
        <taxon>Bivalvia</taxon>
        <taxon>Autobranchia</taxon>
        <taxon>Heteroconchia</taxon>
        <taxon>Euheterodonta</taxon>
        <taxon>Imparidentia</taxon>
        <taxon>Neoheterodontei</taxon>
        <taxon>Myida</taxon>
        <taxon>Dreissenoidea</taxon>
        <taxon>Dreissenidae</taxon>
        <taxon>Dreissena</taxon>
    </lineage>
</organism>
<dbReference type="EMBL" id="JAIWYP010000003">
    <property type="protein sequence ID" value="KAH3847767.1"/>
    <property type="molecule type" value="Genomic_DNA"/>
</dbReference>